<name>L8E9D3_HUMAN</name>
<dbReference type="EMBL" id="HF583471">
    <property type="protein sequence ID" value="CCQ42968.1"/>
    <property type="molecule type" value="Genomic_DNA"/>
</dbReference>
<proteinExistence type="predicted"/>
<accession>L8E9D3</accession>
<dbReference type="AlphaFoldDB" id="L8E9D3"/>
<protein>
    <submittedName>
        <fullName evidence="2">Alternative protein FANCA</fullName>
    </submittedName>
</protein>
<feature type="region of interest" description="Disordered" evidence="1">
    <location>
        <begin position="55"/>
        <end position="77"/>
    </location>
</feature>
<organism evidence="2">
    <name type="scientific">Homo sapiens</name>
    <name type="common">Human</name>
    <dbReference type="NCBI Taxonomy" id="9606"/>
    <lineage>
        <taxon>Eukaryota</taxon>
        <taxon>Metazoa</taxon>
        <taxon>Chordata</taxon>
        <taxon>Craniata</taxon>
        <taxon>Vertebrata</taxon>
        <taxon>Euteleostomi</taxon>
        <taxon>Mammalia</taxon>
        <taxon>Eutheria</taxon>
        <taxon>Euarchontoglires</taxon>
        <taxon>Primates</taxon>
        <taxon>Haplorrhini</taxon>
        <taxon>Catarrhini</taxon>
        <taxon>Hominidae</taxon>
        <taxon>Homo</taxon>
    </lineage>
</organism>
<reference evidence="2" key="1">
    <citation type="journal article" date="2013" name="PLoS ONE">
        <title>Direct detection of alternative open reading frames translation products in human significantly expands the proteome.</title>
        <authorList>
            <person name="Vanderperre B."/>
            <person name="Lucier J.-F."/>
            <person name="Motard J."/>
            <person name="Tremblay G."/>
            <person name="Vanderperre S."/>
            <person name="Wisztorski M."/>
            <person name="Salzet M."/>
            <person name="Boisvert F.-M."/>
            <person name="Roucou X."/>
        </authorList>
    </citation>
    <scope>NUCLEOTIDE SEQUENCE</scope>
</reference>
<sequence length="77" mass="8486">MQTGSRPPLGAHEATMAAARRPWSSCLRSCQNSCLLSLPGTCRCTFSTHPWFPASTAPSSQTTSHWPRHGWPTSRFL</sequence>
<evidence type="ECO:0000256" key="1">
    <source>
        <dbReference type="SAM" id="MobiDB-lite"/>
    </source>
</evidence>
<dbReference type="OrthoDB" id="2287188at2759"/>
<gene>
    <name evidence="2" type="primary">FANCA</name>
</gene>
<evidence type="ECO:0000313" key="2">
    <source>
        <dbReference type="EMBL" id="CCQ42968.1"/>
    </source>
</evidence>
<dbReference type="ChiTaRS" id="FANCA">
    <property type="organism name" value="human"/>
</dbReference>
<feature type="compositionally biased region" description="Low complexity" evidence="1">
    <location>
        <begin position="55"/>
        <end position="64"/>
    </location>
</feature>